<dbReference type="InterPro" id="IPR025121">
    <property type="entry name" value="GTPase_HflX_N"/>
</dbReference>
<dbReference type="PANTHER" id="PTHR10229:SF0">
    <property type="entry name" value="GTP-BINDING PROTEIN 6-RELATED"/>
    <property type="match status" value="1"/>
</dbReference>
<dbReference type="Pfam" id="PF01926">
    <property type="entry name" value="MMR_HSR1"/>
    <property type="match status" value="1"/>
</dbReference>
<accession>A6G4F3</accession>
<dbReference type="RefSeq" id="WP_006971602.1">
    <property type="nucleotide sequence ID" value="NZ_ABCS01000021.1"/>
</dbReference>
<keyword evidence="10" id="KW-1185">Reference proteome</keyword>
<gene>
    <name evidence="6" type="primary">hflX</name>
    <name evidence="9" type="ORF">PPSIR1_03973</name>
</gene>
<evidence type="ECO:0000256" key="7">
    <source>
        <dbReference type="SAM" id="Coils"/>
    </source>
</evidence>
<dbReference type="GO" id="GO:0005525">
    <property type="term" value="F:GTP binding"/>
    <property type="evidence" value="ECO:0007669"/>
    <property type="project" value="UniProtKB-UniRule"/>
</dbReference>
<comment type="caution">
    <text evidence="9">The sequence shown here is derived from an EMBL/GenBank/DDBJ whole genome shotgun (WGS) entry which is preliminary data.</text>
</comment>
<evidence type="ECO:0000256" key="4">
    <source>
        <dbReference type="ARBA" id="ARBA00022842"/>
    </source>
</evidence>
<keyword evidence="7" id="KW-0175">Coiled coil</keyword>
<dbReference type="Pfam" id="PF16360">
    <property type="entry name" value="GTP-bdg_M"/>
    <property type="match status" value="1"/>
</dbReference>
<dbReference type="GO" id="GO:0046872">
    <property type="term" value="F:metal ion binding"/>
    <property type="evidence" value="ECO:0007669"/>
    <property type="project" value="UniProtKB-KW"/>
</dbReference>
<dbReference type="GO" id="GO:0005737">
    <property type="term" value="C:cytoplasm"/>
    <property type="evidence" value="ECO:0007669"/>
    <property type="project" value="UniProtKB-SubCell"/>
</dbReference>
<dbReference type="PANTHER" id="PTHR10229">
    <property type="entry name" value="GTP-BINDING PROTEIN HFLX"/>
    <property type="match status" value="1"/>
</dbReference>
<keyword evidence="2" id="KW-0479">Metal-binding</keyword>
<feature type="coiled-coil region" evidence="7">
    <location>
        <begin position="358"/>
        <end position="392"/>
    </location>
</feature>
<dbReference type="NCBIfam" id="TIGR03156">
    <property type="entry name" value="GTP_HflX"/>
    <property type="match status" value="1"/>
</dbReference>
<dbReference type="OrthoDB" id="9812272at2"/>
<comment type="function">
    <text evidence="6">GTPase that associates with the 50S ribosomal subunit and may have a role during protein synthesis or ribosome biogenesis.</text>
</comment>
<evidence type="ECO:0000256" key="6">
    <source>
        <dbReference type="HAMAP-Rule" id="MF_00900"/>
    </source>
</evidence>
<evidence type="ECO:0000259" key="8">
    <source>
        <dbReference type="PROSITE" id="PS51705"/>
    </source>
</evidence>
<evidence type="ECO:0000256" key="2">
    <source>
        <dbReference type="ARBA" id="ARBA00022723"/>
    </source>
</evidence>
<dbReference type="EMBL" id="ABCS01000021">
    <property type="protein sequence ID" value="EDM79265.1"/>
    <property type="molecule type" value="Genomic_DNA"/>
</dbReference>
<evidence type="ECO:0000256" key="1">
    <source>
        <dbReference type="ARBA" id="ARBA00022490"/>
    </source>
</evidence>
<dbReference type="Gene3D" id="3.40.50.300">
    <property type="entry name" value="P-loop containing nucleotide triphosphate hydrolases"/>
    <property type="match status" value="1"/>
</dbReference>
<comment type="similarity">
    <text evidence="6">Belongs to the TRAFAC class OBG-HflX-like GTPase superfamily. HflX GTPase family.</text>
</comment>
<dbReference type="InterPro" id="IPR006073">
    <property type="entry name" value="GTP-bd"/>
</dbReference>
<dbReference type="STRING" id="391625.PPSIR1_03973"/>
<dbReference type="Proteomes" id="UP000005801">
    <property type="component" value="Unassembled WGS sequence"/>
</dbReference>
<dbReference type="PRINTS" id="PR00326">
    <property type="entry name" value="GTP1OBG"/>
</dbReference>
<evidence type="ECO:0000256" key="5">
    <source>
        <dbReference type="ARBA" id="ARBA00023134"/>
    </source>
</evidence>
<dbReference type="AlphaFoldDB" id="A6G4F3"/>
<feature type="domain" description="Hflx-type G" evidence="8">
    <location>
        <begin position="399"/>
        <end position="564"/>
    </location>
</feature>
<dbReference type="GO" id="GO:0043022">
    <property type="term" value="F:ribosome binding"/>
    <property type="evidence" value="ECO:0007669"/>
    <property type="project" value="TreeGrafter"/>
</dbReference>
<reference evidence="9 10" key="1">
    <citation type="submission" date="2007-06" db="EMBL/GenBank/DDBJ databases">
        <authorList>
            <person name="Shimkets L."/>
            <person name="Ferriera S."/>
            <person name="Johnson J."/>
            <person name="Kravitz S."/>
            <person name="Beeson K."/>
            <person name="Sutton G."/>
            <person name="Rogers Y.-H."/>
            <person name="Friedman R."/>
            <person name="Frazier M."/>
            <person name="Venter J.C."/>
        </authorList>
    </citation>
    <scope>NUCLEOTIDE SEQUENCE [LARGE SCALE GENOMIC DNA]</scope>
    <source>
        <strain evidence="9 10">SIR-1</strain>
    </source>
</reference>
<dbReference type="InterPro" id="IPR042108">
    <property type="entry name" value="GTPase_HflX_N_sf"/>
</dbReference>
<dbReference type="PROSITE" id="PS51705">
    <property type="entry name" value="G_HFLX"/>
    <property type="match status" value="1"/>
</dbReference>
<dbReference type="Gene3D" id="6.10.250.2860">
    <property type="match status" value="1"/>
</dbReference>
<keyword evidence="4" id="KW-0460">Magnesium</keyword>
<dbReference type="InterPro" id="IPR032305">
    <property type="entry name" value="GTP-bd_M"/>
</dbReference>
<keyword evidence="5 6" id="KW-0342">GTP-binding</keyword>
<comment type="subcellular location">
    <subcellularLocation>
        <location evidence="6">Cytoplasm</location>
    </subcellularLocation>
    <text evidence="6">May associate with membranes.</text>
</comment>
<evidence type="ECO:0000313" key="9">
    <source>
        <dbReference type="EMBL" id="EDM79265.1"/>
    </source>
</evidence>
<dbReference type="InterPro" id="IPR027417">
    <property type="entry name" value="P-loop_NTPase"/>
</dbReference>
<dbReference type="eggNOG" id="COG2262">
    <property type="taxonomic scope" value="Bacteria"/>
</dbReference>
<dbReference type="CDD" id="cd01878">
    <property type="entry name" value="HflX"/>
    <property type="match status" value="1"/>
</dbReference>
<dbReference type="HAMAP" id="MF_00900">
    <property type="entry name" value="GTPase_HflX"/>
    <property type="match status" value="1"/>
</dbReference>
<dbReference type="Pfam" id="PF13167">
    <property type="entry name" value="GTP-bdg_N"/>
    <property type="match status" value="1"/>
</dbReference>
<protein>
    <recommendedName>
        <fullName evidence="6">GTPase HflX</fullName>
    </recommendedName>
    <alternativeName>
        <fullName evidence="6">GTP-binding protein HflX</fullName>
    </alternativeName>
</protein>
<keyword evidence="1 6" id="KW-0963">Cytoplasm</keyword>
<dbReference type="InterPro" id="IPR030394">
    <property type="entry name" value="G_HFLX_dom"/>
</dbReference>
<dbReference type="InterPro" id="IPR016496">
    <property type="entry name" value="GTPase_HflX"/>
</dbReference>
<sequence>MSDVVFGETSNLKPSQARTLARLGERRVSADAVVSAPLARDLLALSHELNRRIGLFLDRRGRVNRVILGDAHSLELPEFERVRGADGRLRGIRLVLTHLVPDPLDREELADLAKLRLDMVAALHDSPGGMHVDIACLEPAREKGKGFAIRRIDRAPVALLSPDAGGRNREAHPRPDLPSDFTAFIRELEGLLVAATAQTKAAGTGTRAMVLQVHTDQMNREGGIEARQAELRELCRTAGVDLVELVCQRRRYPDPRTFLGSGKLREVLISALEQDVELLICDPELSASQARVIADSTDLGVIDRTMLILDIFAQHARSSDGKLQVELAQLRYRLPRMIGKGTMMSRLGGGIGGRGPGESKLEVDRRRAQKRINELEKRLQKLQRQRDQRRARRRRSDVPVVAIVGYTNAGKSTLLNTVTESEVIAENKLFATLDPTVRRVRFPDEREVVMLDTVGFIRELPPALMQAFSATLEEVAEADLLLHVVDATDPDNTQQIRTVEKILGDLGAGGVERFMVYNKCDLLPPELILPPEEQKQGSFQISAQDRRSTRGLMLAIEERLWQRGKVDSPRPDYAVDGSEPVED</sequence>
<evidence type="ECO:0000313" key="10">
    <source>
        <dbReference type="Proteomes" id="UP000005801"/>
    </source>
</evidence>
<name>A6G4F3_9BACT</name>
<dbReference type="FunFam" id="3.40.50.11060:FF:000001">
    <property type="entry name" value="GTPase HflX"/>
    <property type="match status" value="1"/>
</dbReference>
<proteinExistence type="inferred from homology"/>
<comment type="subunit">
    <text evidence="6">Monomer. Associates with the 50S ribosomal subunit.</text>
</comment>
<dbReference type="SUPFAM" id="SSF52540">
    <property type="entry name" value="P-loop containing nucleoside triphosphate hydrolases"/>
    <property type="match status" value="1"/>
</dbReference>
<evidence type="ECO:0000256" key="3">
    <source>
        <dbReference type="ARBA" id="ARBA00022741"/>
    </source>
</evidence>
<keyword evidence="3 6" id="KW-0547">Nucleotide-binding</keyword>
<organism evidence="9 10">
    <name type="scientific">Plesiocystis pacifica SIR-1</name>
    <dbReference type="NCBI Taxonomy" id="391625"/>
    <lineage>
        <taxon>Bacteria</taxon>
        <taxon>Pseudomonadati</taxon>
        <taxon>Myxococcota</taxon>
        <taxon>Polyangia</taxon>
        <taxon>Nannocystales</taxon>
        <taxon>Nannocystaceae</taxon>
        <taxon>Plesiocystis</taxon>
    </lineage>
</organism>
<dbReference type="GO" id="GO:0003924">
    <property type="term" value="F:GTPase activity"/>
    <property type="evidence" value="ECO:0007669"/>
    <property type="project" value="UniProtKB-UniRule"/>
</dbReference>
<dbReference type="Gene3D" id="3.40.50.11060">
    <property type="entry name" value="GTPase HflX, N-terminal domain"/>
    <property type="match status" value="1"/>
</dbReference>